<protein>
    <recommendedName>
        <fullName evidence="4">Lipoprotein</fullName>
    </recommendedName>
</protein>
<organism evidence="2 3">
    <name type="scientific">Plasmodium ovale curtisi</name>
    <dbReference type="NCBI Taxonomy" id="864141"/>
    <lineage>
        <taxon>Eukaryota</taxon>
        <taxon>Sar</taxon>
        <taxon>Alveolata</taxon>
        <taxon>Apicomplexa</taxon>
        <taxon>Aconoidasida</taxon>
        <taxon>Haemosporida</taxon>
        <taxon>Plasmodiidae</taxon>
        <taxon>Plasmodium</taxon>
        <taxon>Plasmodium (Plasmodium)</taxon>
    </lineage>
</organism>
<keyword evidence="1" id="KW-0732">Signal</keyword>
<evidence type="ECO:0000313" key="3">
    <source>
        <dbReference type="Proteomes" id="UP000078560"/>
    </source>
</evidence>
<dbReference type="VEuPathDB" id="PlasmoDB:PocGH01_11037100"/>
<sequence>MNLGILYMLYLSAFFVSCSDIFTYEKIRRIVNEADDCSLDDVDYIDRYSTKLYWIWTNSFFRYLRIKTYIYENDEIYESIKNVNNKILEIFKDNIFSSKNKDEFIRNALTILSNEKTLKKSIDLYVPKNTVKFFQEISEQQLIHLFIEEKKNLINSFNKLKMFDKFRDVANSKYYYHKKLLENRWEPKIDDTEVSDKKEKNNYNTQSDNVKYKRVKNVITFNFEDIPHIKQVYFDYYDKNKWNKYFYFNSDEEKVDM</sequence>
<dbReference type="InterPro" id="IPR016159">
    <property type="entry name" value="Cullin_repeat-like_dom_sf"/>
</dbReference>
<feature type="chain" id="PRO_5008380741" description="Lipoprotein" evidence="1">
    <location>
        <begin position="19"/>
        <end position="257"/>
    </location>
</feature>
<dbReference type="AlphaFoldDB" id="A0A1A8VXU5"/>
<evidence type="ECO:0000313" key="2">
    <source>
        <dbReference type="EMBL" id="SBS85329.1"/>
    </source>
</evidence>
<evidence type="ECO:0008006" key="4">
    <source>
        <dbReference type="Google" id="ProtNLM"/>
    </source>
</evidence>
<proteinExistence type="predicted"/>
<evidence type="ECO:0000256" key="1">
    <source>
        <dbReference type="SAM" id="SignalP"/>
    </source>
</evidence>
<reference evidence="3" key="1">
    <citation type="submission" date="2016-05" db="EMBL/GenBank/DDBJ databases">
        <authorList>
            <person name="Naeem Raeece"/>
        </authorList>
    </citation>
    <scope>NUCLEOTIDE SEQUENCE [LARGE SCALE GENOMIC DNA]</scope>
</reference>
<accession>A0A1A8VXU5</accession>
<name>A0A1A8VXU5_PLAOA</name>
<dbReference type="EMBL" id="FLQU01000414">
    <property type="protein sequence ID" value="SBS85329.1"/>
    <property type="molecule type" value="Genomic_DNA"/>
</dbReference>
<feature type="signal peptide" evidence="1">
    <location>
        <begin position="1"/>
        <end position="18"/>
    </location>
</feature>
<dbReference type="Proteomes" id="UP000078560">
    <property type="component" value="Unassembled WGS sequence"/>
</dbReference>
<gene>
    <name evidence="2" type="ORF">POVCU2_0030870</name>
</gene>
<dbReference type="SUPFAM" id="SSF74788">
    <property type="entry name" value="Cullin repeat-like"/>
    <property type="match status" value="1"/>
</dbReference>